<dbReference type="EMBL" id="PXNN01000003">
    <property type="protein sequence ID" value="PSF09993.1"/>
    <property type="molecule type" value="Genomic_DNA"/>
</dbReference>
<evidence type="ECO:0000256" key="10">
    <source>
        <dbReference type="ARBA" id="ARBA00023211"/>
    </source>
</evidence>
<evidence type="ECO:0000256" key="1">
    <source>
        <dbReference type="ARBA" id="ARBA00000983"/>
    </source>
</evidence>
<dbReference type="InterPro" id="IPR014883">
    <property type="entry name" value="VRR_NUC"/>
</dbReference>
<feature type="domain" description="VRR-NUC" evidence="11">
    <location>
        <begin position="443"/>
        <end position="561"/>
    </location>
</feature>
<dbReference type="PANTHER" id="PTHR15749">
    <property type="entry name" value="FANCONI-ASSOCIATED NUCLEASE 1"/>
    <property type="match status" value="1"/>
</dbReference>
<keyword evidence="9" id="KW-0460">Magnesium</keyword>
<dbReference type="AlphaFoldDB" id="A0A2T1KJW8"/>
<reference evidence="12 13" key="1">
    <citation type="submission" date="2018-03" db="EMBL/GenBank/DDBJ databases">
        <title>Marinobacter brunus sp. nov., a marine bacterium of Gamma-proteobacteria isolated from the surface seawater of the South China Sea.</title>
        <authorList>
            <person name="Cheng H."/>
            <person name="Wu Y.-H."/>
            <person name="Xamxidin M."/>
            <person name="Xu X.-W."/>
        </authorList>
    </citation>
    <scope>NUCLEOTIDE SEQUENCE [LARGE SCALE GENOMIC DNA]</scope>
    <source>
        <strain evidence="12 13">JCM 30472</strain>
    </source>
</reference>
<evidence type="ECO:0000256" key="7">
    <source>
        <dbReference type="ARBA" id="ARBA00022723"/>
    </source>
</evidence>
<evidence type="ECO:0000256" key="6">
    <source>
        <dbReference type="ARBA" id="ARBA00022722"/>
    </source>
</evidence>
<proteinExistence type="inferred from homology"/>
<evidence type="ECO:0000256" key="5">
    <source>
        <dbReference type="ARBA" id="ARBA00012029"/>
    </source>
</evidence>
<comment type="cofactor">
    <cofactor evidence="3">
        <name>Mg(2+)</name>
        <dbReference type="ChEBI" id="CHEBI:18420"/>
    </cofactor>
</comment>
<evidence type="ECO:0000259" key="11">
    <source>
        <dbReference type="SMART" id="SM00990"/>
    </source>
</evidence>
<dbReference type="SMART" id="SM00990">
    <property type="entry name" value="VRR_NUC"/>
    <property type="match status" value="1"/>
</dbReference>
<dbReference type="InterPro" id="IPR049125">
    <property type="entry name" value="FAN1-like_WH"/>
</dbReference>
<comment type="similarity">
    <text evidence="4">Belongs to the FAN1 family.</text>
</comment>
<comment type="catalytic activity">
    <reaction evidence="1">
        <text>Hydrolytically removes 5'-nucleotides successively from the 3'-hydroxy termini of 3'-hydroxy-terminated oligonucleotides.</text>
        <dbReference type="EC" id="3.1.4.1"/>
    </reaction>
</comment>
<keyword evidence="10" id="KW-0464">Manganese</keyword>
<keyword evidence="6" id="KW-0540">Nuclease</keyword>
<name>A0A2T1KJW8_9GAMM</name>
<dbReference type="Proteomes" id="UP000238385">
    <property type="component" value="Unassembled WGS sequence"/>
</dbReference>
<evidence type="ECO:0000313" key="12">
    <source>
        <dbReference type="EMBL" id="PSF09993.1"/>
    </source>
</evidence>
<dbReference type="Pfam" id="PF18081">
    <property type="entry name" value="FANC_SAP"/>
    <property type="match status" value="1"/>
</dbReference>
<dbReference type="PANTHER" id="PTHR15749:SF4">
    <property type="entry name" value="FANCONI-ASSOCIATED NUCLEASE 1"/>
    <property type="match status" value="1"/>
</dbReference>
<evidence type="ECO:0000256" key="4">
    <source>
        <dbReference type="ARBA" id="ARBA00005533"/>
    </source>
</evidence>
<sequence>MTTHRPVPASLDNPLYYLENMDILVAWVTDHHSDLLTAQERDRLAAYAALNTGPRALLTRMVMRTGDLFRADKLRYPELPVPAADAFKVLVQDGWLDNAPELSLDDLFRLFTLAELRPVFGPWLQQQGHLKSLGKAQMRERLAETLSAPRPLRGWLADLGDEQAPAVVQLQDMALFDRIRLMFFGNLRQSWTDFVLVELGVQQFEPVALTPESRAFHQREDVDRYLQMHQCRERLDAGEPAAKVWQDVPAPLDNPWLASRRDRLLLELGRQAERQGDKKLALQVWSASQHREARLKQLRLLERMKQFEEAWAIACHWQTRELSDAEAQGLSRLLKRLAAKVGQPRPTPAPVPDIQTVTVTLTKPDTGSVEWAALQHLATEEAPVFYVENTLINALFGLLCWPVIFKAMPGAFFHPFHIGPADLLREDFVSRRQPDFDRCFALLERGGYRQQILETFEHKQGIANPFVVWPVLSAELLGLAMDCIPAAHLDALFRRLLHNLKEHRSGFPDLIRFIPEAGATEVRYEMIEVKGPGDRLQDHQIRWLHFFARQGIPANVCYVRWQDREAIA</sequence>
<accession>A0A2T1KJW8</accession>
<dbReference type="EC" id="3.1.4.1" evidence="5"/>
<keyword evidence="7" id="KW-0479">Metal-binding</keyword>
<dbReference type="InterPro" id="IPR033315">
    <property type="entry name" value="Fan1-like"/>
</dbReference>
<protein>
    <recommendedName>
        <fullName evidence="5">phosphodiesterase I</fullName>
        <ecNumber evidence="5">3.1.4.1</ecNumber>
    </recommendedName>
</protein>
<keyword evidence="8" id="KW-0378">Hydrolase</keyword>
<dbReference type="GO" id="GO:0004528">
    <property type="term" value="F:phosphodiesterase I activity"/>
    <property type="evidence" value="ECO:0007669"/>
    <property type="project" value="UniProtKB-EC"/>
</dbReference>
<dbReference type="InterPro" id="IPR011856">
    <property type="entry name" value="tRNA_endonuc-like_dom_sf"/>
</dbReference>
<evidence type="ECO:0000256" key="9">
    <source>
        <dbReference type="ARBA" id="ARBA00022842"/>
    </source>
</evidence>
<dbReference type="OrthoDB" id="9803913at2"/>
<dbReference type="RefSeq" id="WP_106669781.1">
    <property type="nucleotide sequence ID" value="NZ_BMFE01000001.1"/>
</dbReference>
<dbReference type="InterPro" id="IPR040603">
    <property type="entry name" value="FAN1_SAP_bact"/>
</dbReference>
<evidence type="ECO:0000313" key="13">
    <source>
        <dbReference type="Proteomes" id="UP000238385"/>
    </source>
</evidence>
<dbReference type="Pfam" id="PF08774">
    <property type="entry name" value="VRR_NUC"/>
    <property type="match status" value="1"/>
</dbReference>
<evidence type="ECO:0000256" key="3">
    <source>
        <dbReference type="ARBA" id="ARBA00001946"/>
    </source>
</evidence>
<dbReference type="GO" id="GO:0036297">
    <property type="term" value="P:interstrand cross-link repair"/>
    <property type="evidence" value="ECO:0007669"/>
    <property type="project" value="InterPro"/>
</dbReference>
<evidence type="ECO:0000256" key="2">
    <source>
        <dbReference type="ARBA" id="ARBA00001936"/>
    </source>
</evidence>
<organism evidence="12 13">
    <name type="scientific">Marinobacter halophilus</name>
    <dbReference type="NCBI Taxonomy" id="1323740"/>
    <lineage>
        <taxon>Bacteria</taxon>
        <taxon>Pseudomonadati</taxon>
        <taxon>Pseudomonadota</taxon>
        <taxon>Gammaproteobacteria</taxon>
        <taxon>Pseudomonadales</taxon>
        <taxon>Marinobacteraceae</taxon>
        <taxon>Marinobacter</taxon>
    </lineage>
</organism>
<keyword evidence="13" id="KW-1185">Reference proteome</keyword>
<dbReference type="GO" id="GO:0046872">
    <property type="term" value="F:metal ion binding"/>
    <property type="evidence" value="ECO:0007669"/>
    <property type="project" value="UniProtKB-KW"/>
</dbReference>
<comment type="caution">
    <text evidence="12">The sequence shown here is derived from an EMBL/GenBank/DDBJ whole genome shotgun (WGS) entry which is preliminary data.</text>
</comment>
<dbReference type="Gene3D" id="3.40.1350.10">
    <property type="match status" value="1"/>
</dbReference>
<dbReference type="Pfam" id="PF21315">
    <property type="entry name" value="FAN1_HTH"/>
    <property type="match status" value="1"/>
</dbReference>
<evidence type="ECO:0000256" key="8">
    <source>
        <dbReference type="ARBA" id="ARBA00022801"/>
    </source>
</evidence>
<comment type="cofactor">
    <cofactor evidence="2">
        <name>Mn(2+)</name>
        <dbReference type="ChEBI" id="CHEBI:29035"/>
    </cofactor>
</comment>
<dbReference type="GO" id="GO:0003676">
    <property type="term" value="F:nucleic acid binding"/>
    <property type="evidence" value="ECO:0007669"/>
    <property type="project" value="InterPro"/>
</dbReference>
<gene>
    <name evidence="12" type="ORF">C7H08_00325</name>
</gene>